<gene>
    <name evidence="1" type="ORF">KX928_16840</name>
</gene>
<evidence type="ECO:0000313" key="1">
    <source>
        <dbReference type="EMBL" id="MBW4709460.1"/>
    </source>
</evidence>
<dbReference type="Proteomes" id="UP001138661">
    <property type="component" value="Unassembled WGS sequence"/>
</dbReference>
<accession>A0A9X1FWQ5</accession>
<dbReference type="AlphaFoldDB" id="A0A9X1FWQ5"/>
<dbReference type="RefSeq" id="WP_219504976.1">
    <property type="nucleotide sequence ID" value="NZ_JAHXDN010000004.1"/>
</dbReference>
<dbReference type="InterPro" id="IPR008869">
    <property type="entry name" value="MlaC/ttg2D"/>
</dbReference>
<proteinExistence type="predicted"/>
<dbReference type="EMBL" id="JAHXDN010000004">
    <property type="protein sequence ID" value="MBW4709460.1"/>
    <property type="molecule type" value="Genomic_DNA"/>
</dbReference>
<evidence type="ECO:0000313" key="2">
    <source>
        <dbReference type="Proteomes" id="UP001138661"/>
    </source>
</evidence>
<dbReference type="InterPro" id="IPR006311">
    <property type="entry name" value="TAT_signal"/>
</dbReference>
<dbReference type="PANTHER" id="PTHR36573:SF1">
    <property type="entry name" value="INTERMEMBRANE PHOSPHOLIPID TRANSPORT SYSTEM BINDING PROTEIN MLAC"/>
    <property type="match status" value="1"/>
</dbReference>
<dbReference type="PANTHER" id="PTHR36573">
    <property type="entry name" value="INTERMEMBRANE PHOSPHOLIPID TRANSPORT SYSTEM BINDING PROTEIN MLAC"/>
    <property type="match status" value="1"/>
</dbReference>
<keyword evidence="2" id="KW-1185">Reference proteome</keyword>
<organism evidence="1 2">
    <name type="scientific">Roseobacter insulae</name>
    <dbReference type="NCBI Taxonomy" id="2859783"/>
    <lineage>
        <taxon>Bacteria</taxon>
        <taxon>Pseudomonadati</taxon>
        <taxon>Pseudomonadota</taxon>
        <taxon>Alphaproteobacteria</taxon>
        <taxon>Rhodobacterales</taxon>
        <taxon>Roseobacteraceae</taxon>
        <taxon>Roseobacter</taxon>
    </lineage>
</organism>
<comment type="caution">
    <text evidence="1">The sequence shown here is derived from an EMBL/GenBank/DDBJ whole genome shotgun (WGS) entry which is preliminary data.</text>
</comment>
<reference evidence="1" key="1">
    <citation type="submission" date="2021-07" db="EMBL/GenBank/DDBJ databases">
        <title>Roseobacter insulae sp. nov., isolated from a tidal flat.</title>
        <authorList>
            <person name="Park S."/>
            <person name="Yoon J.-H."/>
        </authorList>
    </citation>
    <scope>NUCLEOTIDE SEQUENCE</scope>
    <source>
        <strain evidence="1">YSTF-M11</strain>
    </source>
</reference>
<dbReference type="PROSITE" id="PS51318">
    <property type="entry name" value="TAT"/>
    <property type="match status" value="1"/>
</dbReference>
<dbReference type="Pfam" id="PF05494">
    <property type="entry name" value="MlaC"/>
    <property type="match status" value="1"/>
</dbReference>
<sequence>MLNNLNRREFFVGTIAASLMLSRPAAALTEAGAKQLVDSVVSEVERVVTSGKSDSAVLRELEKLFVRYADVNIMAQYALGVDGRSASAAQKRAFSDAFTGYIARKYGKQFRDFIGGRVEVQSTRQIKAGYEVKTLAYLQGDGPFDVTFHVSDKSGRDKFFNIYIEGVNLLLTERTEIGAMLDKRGGDINAMIADLKSAG</sequence>
<protein>
    <submittedName>
        <fullName evidence="1">ABC transporter substrate-binding protein</fullName>
    </submittedName>
</protein>
<name>A0A9X1FWQ5_9RHOB</name>